<feature type="transmembrane region" description="Helical" evidence="10">
    <location>
        <begin position="195"/>
        <end position="217"/>
    </location>
</feature>
<proteinExistence type="predicted"/>
<reference evidence="11" key="1">
    <citation type="submission" date="2019-08" db="EMBL/GenBank/DDBJ databases">
        <title>The genome of the North American firefly Photinus pyralis.</title>
        <authorList>
            <consortium name="Photinus pyralis genome working group"/>
            <person name="Fallon T.R."/>
            <person name="Sander Lower S.E."/>
            <person name="Weng J.-K."/>
        </authorList>
    </citation>
    <scope>NUCLEOTIDE SEQUENCE</scope>
    <source>
        <strain evidence="11">TRF0915ILg1</strain>
        <tissue evidence="11">Whole body</tissue>
    </source>
</reference>
<dbReference type="GO" id="GO:0004984">
    <property type="term" value="F:olfactory receptor activity"/>
    <property type="evidence" value="ECO:0007669"/>
    <property type="project" value="InterPro"/>
</dbReference>
<keyword evidence="6 10" id="KW-1133">Transmembrane helix</keyword>
<evidence type="ECO:0000256" key="6">
    <source>
        <dbReference type="ARBA" id="ARBA00022989"/>
    </source>
</evidence>
<keyword evidence="5" id="KW-0552">Olfaction</keyword>
<evidence type="ECO:0000256" key="8">
    <source>
        <dbReference type="ARBA" id="ARBA00023170"/>
    </source>
</evidence>
<evidence type="ECO:0000256" key="1">
    <source>
        <dbReference type="ARBA" id="ARBA00004651"/>
    </source>
</evidence>
<evidence type="ECO:0000256" key="10">
    <source>
        <dbReference type="SAM" id="Phobius"/>
    </source>
</evidence>
<keyword evidence="8" id="KW-0675">Receptor</keyword>
<keyword evidence="2" id="KW-1003">Cell membrane</keyword>
<dbReference type="PANTHER" id="PTHR21137:SF35">
    <property type="entry name" value="ODORANT RECEPTOR 19A-RELATED"/>
    <property type="match status" value="1"/>
</dbReference>
<evidence type="ECO:0000256" key="5">
    <source>
        <dbReference type="ARBA" id="ARBA00022725"/>
    </source>
</evidence>
<dbReference type="Pfam" id="PF02949">
    <property type="entry name" value="7tm_6"/>
    <property type="match status" value="1"/>
</dbReference>
<dbReference type="GO" id="GO:0005549">
    <property type="term" value="F:odorant binding"/>
    <property type="evidence" value="ECO:0007669"/>
    <property type="project" value="InterPro"/>
</dbReference>
<evidence type="ECO:0000256" key="9">
    <source>
        <dbReference type="ARBA" id="ARBA00023224"/>
    </source>
</evidence>
<keyword evidence="9" id="KW-0807">Transducer</keyword>
<dbReference type="GO" id="GO:0005886">
    <property type="term" value="C:plasma membrane"/>
    <property type="evidence" value="ECO:0007669"/>
    <property type="project" value="UniProtKB-SubCell"/>
</dbReference>
<protein>
    <recommendedName>
        <fullName evidence="13">Odorant receptor</fullName>
    </recommendedName>
</protein>
<evidence type="ECO:0000256" key="2">
    <source>
        <dbReference type="ARBA" id="ARBA00022475"/>
    </source>
</evidence>
<keyword evidence="7 10" id="KW-0472">Membrane</keyword>
<evidence type="ECO:0008006" key="13">
    <source>
        <dbReference type="Google" id="ProtNLM"/>
    </source>
</evidence>
<keyword evidence="4 10" id="KW-0812">Transmembrane</keyword>
<comment type="subcellular location">
    <subcellularLocation>
        <location evidence="1">Cell membrane</location>
        <topology evidence="1">Multi-pass membrane protein</topology>
    </subcellularLocation>
</comment>
<evidence type="ECO:0000313" key="11">
    <source>
        <dbReference type="EMBL" id="KAF2887608.1"/>
    </source>
</evidence>
<feature type="transmembrane region" description="Helical" evidence="10">
    <location>
        <begin position="224"/>
        <end position="246"/>
    </location>
</feature>
<evidence type="ECO:0000256" key="4">
    <source>
        <dbReference type="ARBA" id="ARBA00022692"/>
    </source>
</evidence>
<dbReference type="GO" id="GO:0007165">
    <property type="term" value="P:signal transduction"/>
    <property type="evidence" value="ECO:0007669"/>
    <property type="project" value="UniProtKB-KW"/>
</dbReference>
<dbReference type="AlphaFoldDB" id="A0A8K0G6R5"/>
<evidence type="ECO:0000256" key="7">
    <source>
        <dbReference type="ARBA" id="ARBA00023136"/>
    </source>
</evidence>
<comment type="caution">
    <text evidence="11">The sequence shown here is derived from an EMBL/GenBank/DDBJ whole genome shotgun (WGS) entry which is preliminary data.</text>
</comment>
<dbReference type="InterPro" id="IPR004117">
    <property type="entry name" value="7tm6_olfct_rcpt"/>
</dbReference>
<feature type="transmembrane region" description="Helical" evidence="10">
    <location>
        <begin position="293"/>
        <end position="315"/>
    </location>
</feature>
<keyword evidence="3" id="KW-0716">Sensory transduction</keyword>
<accession>A0A8K0G6R5</accession>
<organism evidence="11 12">
    <name type="scientific">Ignelater luminosus</name>
    <name type="common">Cucubano</name>
    <name type="synonym">Pyrophorus luminosus</name>
    <dbReference type="NCBI Taxonomy" id="2038154"/>
    <lineage>
        <taxon>Eukaryota</taxon>
        <taxon>Metazoa</taxon>
        <taxon>Ecdysozoa</taxon>
        <taxon>Arthropoda</taxon>
        <taxon>Hexapoda</taxon>
        <taxon>Insecta</taxon>
        <taxon>Pterygota</taxon>
        <taxon>Neoptera</taxon>
        <taxon>Endopterygota</taxon>
        <taxon>Coleoptera</taxon>
        <taxon>Polyphaga</taxon>
        <taxon>Elateriformia</taxon>
        <taxon>Elateroidea</taxon>
        <taxon>Elateridae</taxon>
        <taxon>Agrypninae</taxon>
        <taxon>Pyrophorini</taxon>
        <taxon>Ignelater</taxon>
    </lineage>
</organism>
<dbReference type="EMBL" id="VTPC01082627">
    <property type="protein sequence ID" value="KAF2887608.1"/>
    <property type="molecule type" value="Genomic_DNA"/>
</dbReference>
<evidence type="ECO:0000313" key="12">
    <source>
        <dbReference type="Proteomes" id="UP000801492"/>
    </source>
</evidence>
<sequence length="324" mass="36995">MLARLEEPPFAPNPERGGEGIEEKLIKNCIYLTTAQTLTYWICAVASLTFDASNCVMKRIKSDDYHDWRFTYGKLTVLNVTYSPNYEISWFYQTFCIASVASHFTTIDLVTSGVLAHISCQFQILQNNIKRIVKNSKIAMLKETSSEDIPNAYCIDVDGSKISWKHLHKSLKETVEYHLAILDITKEMESLYRNLLLLVFLGTVGMLCFMVYCASLLDISDTKMIAIAVQTFTMCVQILLICYWGEQVIYESQQVGNVVLEANFVGTDLRFQKGLVLIMARSNFPVKLTAGKFTNICLAAFMWILRTSYSAFMMLRNNNQRKKM</sequence>
<gene>
    <name evidence="11" type="ORF">ILUMI_18565</name>
</gene>
<dbReference type="PANTHER" id="PTHR21137">
    <property type="entry name" value="ODORANT RECEPTOR"/>
    <property type="match status" value="1"/>
</dbReference>
<evidence type="ECO:0000256" key="3">
    <source>
        <dbReference type="ARBA" id="ARBA00022606"/>
    </source>
</evidence>
<dbReference type="Proteomes" id="UP000801492">
    <property type="component" value="Unassembled WGS sequence"/>
</dbReference>
<keyword evidence="12" id="KW-1185">Reference proteome</keyword>
<dbReference type="OrthoDB" id="6661390at2759"/>
<name>A0A8K0G6R5_IGNLU</name>